<evidence type="ECO:0000313" key="4">
    <source>
        <dbReference type="RefSeq" id="XP_039140743.1"/>
    </source>
</evidence>
<organism evidence="2 3">
    <name type="scientific">Dioscorea cayennensis subsp. rotundata</name>
    <name type="common">White Guinea yam</name>
    <name type="synonym">Dioscorea rotundata</name>
    <dbReference type="NCBI Taxonomy" id="55577"/>
    <lineage>
        <taxon>Eukaryota</taxon>
        <taxon>Viridiplantae</taxon>
        <taxon>Streptophyta</taxon>
        <taxon>Embryophyta</taxon>
        <taxon>Tracheophyta</taxon>
        <taxon>Spermatophyta</taxon>
        <taxon>Magnoliopsida</taxon>
        <taxon>Liliopsida</taxon>
        <taxon>Dioscoreales</taxon>
        <taxon>Dioscoreaceae</taxon>
        <taxon>Dioscorea</taxon>
    </lineage>
</organism>
<dbReference type="RefSeq" id="XP_039140743.1">
    <property type="nucleotide sequence ID" value="XM_039284809.1"/>
</dbReference>
<dbReference type="AlphaFoldDB" id="A0AB40CQB1"/>
<name>A0AB40CQB1_DIOCR</name>
<evidence type="ECO:0000313" key="2">
    <source>
        <dbReference type="Proteomes" id="UP001515500"/>
    </source>
</evidence>
<evidence type="ECO:0000256" key="1">
    <source>
        <dbReference type="ARBA" id="ARBA00009431"/>
    </source>
</evidence>
<dbReference type="InterPro" id="IPR029058">
    <property type="entry name" value="AB_hydrolase_fold"/>
</dbReference>
<dbReference type="Pfam" id="PF00450">
    <property type="entry name" value="Peptidase_S10"/>
    <property type="match status" value="1"/>
</dbReference>
<protein>
    <submittedName>
        <fullName evidence="3 4">Serine carboxypeptidase-like 17</fullName>
    </submittedName>
</protein>
<comment type="similarity">
    <text evidence="1">Belongs to the peptidase S10 family.</text>
</comment>
<sequence>MLFTSGRGLCQNRSDATISLQYTYDLPSSVKYQQKLTSQGYRALVYSGDHDLLVPHIGTQTWIRSLNYSIINDWRSWFSCGQIARYKRTYAHNLTFASIKVAGHAGPEYKPRESLDMIKRWLSYQQC</sequence>
<keyword evidence="2" id="KW-1185">Reference proteome</keyword>
<dbReference type="GO" id="GO:0006508">
    <property type="term" value="P:proteolysis"/>
    <property type="evidence" value="ECO:0007669"/>
    <property type="project" value="InterPro"/>
</dbReference>
<gene>
    <name evidence="3 4 5" type="primary">LOC120277934</name>
</gene>
<evidence type="ECO:0000313" key="3">
    <source>
        <dbReference type="RefSeq" id="XP_039140742.1"/>
    </source>
</evidence>
<dbReference type="Gene3D" id="3.40.50.12670">
    <property type="match status" value="1"/>
</dbReference>
<dbReference type="SUPFAM" id="SSF53474">
    <property type="entry name" value="alpha/beta-Hydrolases"/>
    <property type="match status" value="1"/>
</dbReference>
<dbReference type="GeneID" id="120277934"/>
<dbReference type="RefSeq" id="XP_039140744.1">
    <property type="nucleotide sequence ID" value="XM_039284810.1"/>
</dbReference>
<proteinExistence type="inferred from homology"/>
<evidence type="ECO:0000313" key="5">
    <source>
        <dbReference type="RefSeq" id="XP_039140744.1"/>
    </source>
</evidence>
<reference evidence="3 4" key="1">
    <citation type="submission" date="2025-04" db="UniProtKB">
        <authorList>
            <consortium name="RefSeq"/>
        </authorList>
    </citation>
    <scope>IDENTIFICATION</scope>
</reference>
<dbReference type="InterPro" id="IPR001563">
    <property type="entry name" value="Peptidase_S10"/>
</dbReference>
<accession>A0AB40CQB1</accession>
<dbReference type="RefSeq" id="XP_039140742.1">
    <property type="nucleotide sequence ID" value="XM_039284808.1"/>
</dbReference>
<dbReference type="Proteomes" id="UP001515500">
    <property type="component" value="Chromosome 15"/>
</dbReference>
<dbReference type="GO" id="GO:0004185">
    <property type="term" value="F:serine-type carboxypeptidase activity"/>
    <property type="evidence" value="ECO:0007669"/>
    <property type="project" value="InterPro"/>
</dbReference>